<accession>A0A0E9WBL9</accession>
<reference evidence="1" key="1">
    <citation type="submission" date="2014-11" db="EMBL/GenBank/DDBJ databases">
        <authorList>
            <person name="Amaro Gonzalez C."/>
        </authorList>
    </citation>
    <scope>NUCLEOTIDE SEQUENCE</scope>
</reference>
<organism evidence="1">
    <name type="scientific">Anguilla anguilla</name>
    <name type="common">European freshwater eel</name>
    <name type="synonym">Muraena anguilla</name>
    <dbReference type="NCBI Taxonomy" id="7936"/>
    <lineage>
        <taxon>Eukaryota</taxon>
        <taxon>Metazoa</taxon>
        <taxon>Chordata</taxon>
        <taxon>Craniata</taxon>
        <taxon>Vertebrata</taxon>
        <taxon>Euteleostomi</taxon>
        <taxon>Actinopterygii</taxon>
        <taxon>Neopterygii</taxon>
        <taxon>Teleostei</taxon>
        <taxon>Anguilliformes</taxon>
        <taxon>Anguillidae</taxon>
        <taxon>Anguilla</taxon>
    </lineage>
</organism>
<proteinExistence type="predicted"/>
<evidence type="ECO:0000313" key="1">
    <source>
        <dbReference type="EMBL" id="JAH87727.1"/>
    </source>
</evidence>
<name>A0A0E9WBL9_ANGAN</name>
<protein>
    <submittedName>
        <fullName evidence="1">Uncharacterized protein</fullName>
    </submittedName>
</protein>
<reference evidence="1" key="2">
    <citation type="journal article" date="2015" name="Fish Shellfish Immunol.">
        <title>Early steps in the European eel (Anguilla anguilla)-Vibrio vulnificus interaction in the gills: Role of the RtxA13 toxin.</title>
        <authorList>
            <person name="Callol A."/>
            <person name="Pajuelo D."/>
            <person name="Ebbesson L."/>
            <person name="Teles M."/>
            <person name="MacKenzie S."/>
            <person name="Amaro C."/>
        </authorList>
    </citation>
    <scope>NUCLEOTIDE SEQUENCE</scope>
</reference>
<dbReference type="EMBL" id="GBXM01020850">
    <property type="protein sequence ID" value="JAH87727.1"/>
    <property type="molecule type" value="Transcribed_RNA"/>
</dbReference>
<sequence>MLLETTRNLSLIVLWLPYRAHCTSKNIGCQKRRDVI</sequence>
<dbReference type="AlphaFoldDB" id="A0A0E9WBL9"/>